<dbReference type="OMA" id="QANFENM"/>
<comment type="cofactor">
    <cofactor evidence="7">
        <name>Cu(2+)</name>
        <dbReference type="ChEBI" id="CHEBI:29036"/>
    </cofactor>
    <text evidence="7">Binds 2 copper ions per subunit.</text>
</comment>
<evidence type="ECO:0000256" key="1">
    <source>
        <dbReference type="ARBA" id="ARBA00009928"/>
    </source>
</evidence>
<feature type="cross-link" description="2'-(S-cysteinyl)-histidine (Cys-His)" evidence="9">
    <location>
        <begin position="104"/>
        <end position="120"/>
    </location>
</feature>
<dbReference type="Gene3D" id="1.10.1280.10">
    <property type="entry name" value="Di-copper center containing domain from catechol oxidase"/>
    <property type="match status" value="1"/>
</dbReference>
<dbReference type="PANTHER" id="PTHR11474">
    <property type="entry name" value="TYROSINASE FAMILY MEMBER"/>
    <property type="match status" value="1"/>
</dbReference>
<dbReference type="PANTHER" id="PTHR11474:SF76">
    <property type="entry name" value="SHKT DOMAIN-CONTAINING PROTEIN"/>
    <property type="match status" value="1"/>
</dbReference>
<dbReference type="PIRSF" id="PIRSF000290">
    <property type="entry name" value="PPO_plant"/>
    <property type="match status" value="1"/>
</dbReference>
<dbReference type="InterPro" id="IPR002227">
    <property type="entry name" value="Tyrosinase_Cu-bd"/>
</dbReference>
<evidence type="ECO:0000256" key="7">
    <source>
        <dbReference type="PIRSR" id="PIRSR000290-1"/>
    </source>
</evidence>
<keyword evidence="3" id="KW-0883">Thioether bond</keyword>
<organism evidence="12 13">
    <name type="scientific">Ceratopteris richardii</name>
    <name type="common">Triangle waterfern</name>
    <dbReference type="NCBI Taxonomy" id="49495"/>
    <lineage>
        <taxon>Eukaryota</taxon>
        <taxon>Viridiplantae</taxon>
        <taxon>Streptophyta</taxon>
        <taxon>Embryophyta</taxon>
        <taxon>Tracheophyta</taxon>
        <taxon>Polypodiopsida</taxon>
        <taxon>Polypodiidae</taxon>
        <taxon>Polypodiales</taxon>
        <taxon>Pteridineae</taxon>
        <taxon>Pteridaceae</taxon>
        <taxon>Parkerioideae</taxon>
        <taxon>Ceratopteris</taxon>
    </lineage>
</organism>
<dbReference type="Proteomes" id="UP000825935">
    <property type="component" value="Chromosome 24"/>
</dbReference>
<evidence type="ECO:0000256" key="2">
    <source>
        <dbReference type="ARBA" id="ARBA00022723"/>
    </source>
</evidence>
<keyword evidence="6 8" id="KW-1015">Disulfide bond</keyword>
<dbReference type="InterPro" id="IPR022739">
    <property type="entry name" value="Polyphenol_oxidase_cen"/>
</dbReference>
<gene>
    <name evidence="12" type="ORF">KP509_24G040700</name>
</gene>
<evidence type="ECO:0000259" key="11">
    <source>
        <dbReference type="PROSITE" id="PS00498"/>
    </source>
</evidence>
<feature type="domain" description="Tyrosinase copper-binding" evidence="10">
    <location>
        <begin position="120"/>
        <end position="137"/>
    </location>
</feature>
<feature type="binding site" evidence="7">
    <location>
        <position position="100"/>
    </location>
    <ligand>
        <name>Cu cation</name>
        <dbReference type="ChEBI" id="CHEBI:23378"/>
        <label>A</label>
    </ligand>
</feature>
<dbReference type="InterPro" id="IPR008922">
    <property type="entry name" value="Di-copper_centre_dom_sf"/>
</dbReference>
<dbReference type="GO" id="GO:0004097">
    <property type="term" value="F:catechol oxidase activity"/>
    <property type="evidence" value="ECO:0007669"/>
    <property type="project" value="InterPro"/>
</dbReference>
<dbReference type="GO" id="GO:0046872">
    <property type="term" value="F:metal ion binding"/>
    <property type="evidence" value="ECO:0007669"/>
    <property type="project" value="UniProtKB-KW"/>
</dbReference>
<comment type="similarity">
    <text evidence="1">Belongs to the tyrosinase family.</text>
</comment>
<name>A0A8T2RX05_CERRI</name>
<comment type="caution">
    <text evidence="12">The sequence shown here is derived from an EMBL/GenBank/DDBJ whole genome shotgun (WGS) entry which is preliminary data.</text>
</comment>
<evidence type="ECO:0000313" key="12">
    <source>
        <dbReference type="EMBL" id="KAH7300008.1"/>
    </source>
</evidence>
<dbReference type="PROSITE" id="PS00497">
    <property type="entry name" value="TYROSINASE_1"/>
    <property type="match status" value="1"/>
</dbReference>
<evidence type="ECO:0000313" key="13">
    <source>
        <dbReference type="Proteomes" id="UP000825935"/>
    </source>
</evidence>
<dbReference type="Pfam" id="PF12142">
    <property type="entry name" value="PPO1_DWL"/>
    <property type="match status" value="1"/>
</dbReference>
<keyword evidence="5 7" id="KW-0186">Copper</keyword>
<dbReference type="Pfam" id="PF00264">
    <property type="entry name" value="Tyrosinase"/>
    <property type="match status" value="1"/>
</dbReference>
<feature type="binding site" evidence="7">
    <location>
        <position position="285"/>
    </location>
    <ligand>
        <name>Cu cation</name>
        <dbReference type="ChEBI" id="CHEBI:23378"/>
        <label>B</label>
    </ligand>
</feature>
<proteinExistence type="inferred from homology"/>
<dbReference type="GO" id="GO:0046148">
    <property type="term" value="P:pigment biosynthetic process"/>
    <property type="evidence" value="ECO:0007669"/>
    <property type="project" value="InterPro"/>
</dbReference>
<protein>
    <recommendedName>
        <fullName evidence="10 11">Tyrosinase copper-binding domain-containing protein</fullName>
    </recommendedName>
</protein>
<feature type="disulfide bond" evidence="8">
    <location>
        <begin position="40"/>
        <end position="101"/>
    </location>
</feature>
<feature type="domain" description="Tyrosinase copper-binding" evidence="11">
    <location>
        <begin position="278"/>
        <end position="289"/>
    </location>
</feature>
<feature type="binding site" evidence="7">
    <location>
        <position position="129"/>
    </location>
    <ligand>
        <name>Cu cation</name>
        <dbReference type="ChEBI" id="CHEBI:23378"/>
        <label>A</label>
    </ligand>
</feature>
<dbReference type="InterPro" id="IPR050316">
    <property type="entry name" value="Tyrosinase/Hemocyanin"/>
</dbReference>
<evidence type="ECO:0000256" key="3">
    <source>
        <dbReference type="ARBA" id="ARBA00022784"/>
    </source>
</evidence>
<evidence type="ECO:0000256" key="9">
    <source>
        <dbReference type="PIRSR" id="PIRSR000290-3"/>
    </source>
</evidence>
<dbReference type="AlphaFoldDB" id="A0A8T2RX05"/>
<sequence>MGLPSLLVPGTALASPVQPPDFKKCTTPLDPGNGAPSVDCCLPVSTIITDYKIPNLPMRTRVSAHQVTPDYIAKYTEAYRRLRSLPSSDPRAYMMQANVHCAFCDNAYDENGTAVDYQVHNSWFFFPWHRWYLYFHERILASLIGDDTFALPFWNWDAPGGYTIPPMFDNPNSTLYDTKRNPLHRNPKVVDLDYSFSESNRTPQQQLQVNNSVMYRQMVTAAKTPSLFFGQSYRQGDSPGPGAGTVENTPHGTVHVWTGNPSNPNDEDMGTLYSAARDPIFFAHHGNVDRLWSIWKTLGGRRTDLTDSDYLQATFEFYDENKNLVRVKIADALQTENLRYNYQNVDIPWVRRTTTRSAVATTFSGPGGGPSPAMAGPLKEKIKEKYRDFKKGLKEFKADLKDKMAGRKLEKTLKALVKRPRKVKAADFDEEILVIEGVQVACDEKVKFDVYINLVDVDEDKVGNDVAEYAGSFVNVPHTAMKMAETKKGLTDSRIRKSNFRLGIGDVLADLDIEDDDDFAVTIVPRGKPNIPVSIDDIRLEYE</sequence>
<dbReference type="EMBL" id="CM035429">
    <property type="protein sequence ID" value="KAH7300008.1"/>
    <property type="molecule type" value="Genomic_DNA"/>
</dbReference>
<evidence type="ECO:0000256" key="6">
    <source>
        <dbReference type="ARBA" id="ARBA00023157"/>
    </source>
</evidence>
<evidence type="ECO:0000256" key="5">
    <source>
        <dbReference type="ARBA" id="ARBA00023008"/>
    </source>
</evidence>
<keyword evidence="2 7" id="KW-0479">Metal-binding</keyword>
<reference evidence="12" key="1">
    <citation type="submission" date="2021-08" db="EMBL/GenBank/DDBJ databases">
        <title>WGS assembly of Ceratopteris richardii.</title>
        <authorList>
            <person name="Marchant D.B."/>
            <person name="Chen G."/>
            <person name="Jenkins J."/>
            <person name="Shu S."/>
            <person name="Leebens-Mack J."/>
            <person name="Grimwood J."/>
            <person name="Schmutz J."/>
            <person name="Soltis P."/>
            <person name="Soltis D."/>
            <person name="Chen Z.-H."/>
        </authorList>
    </citation>
    <scope>NUCLEOTIDE SEQUENCE</scope>
    <source>
        <strain evidence="12">Whitten #5841</strain>
        <tissue evidence="12">Leaf</tissue>
    </source>
</reference>
<feature type="binding site" evidence="7">
    <location>
        <position position="255"/>
    </location>
    <ligand>
        <name>Cu cation</name>
        <dbReference type="ChEBI" id="CHEBI:23378"/>
        <label>B</label>
    </ligand>
</feature>
<evidence type="ECO:0000256" key="4">
    <source>
        <dbReference type="ARBA" id="ARBA00023002"/>
    </source>
</evidence>
<dbReference type="Pfam" id="PF12143">
    <property type="entry name" value="PPO1_KFDV"/>
    <property type="match status" value="1"/>
</dbReference>
<accession>A0A8T2RX05</accession>
<feature type="binding site" evidence="7">
    <location>
        <position position="251"/>
    </location>
    <ligand>
        <name>Cu cation</name>
        <dbReference type="ChEBI" id="CHEBI:23378"/>
        <label>B</label>
    </ligand>
</feature>
<dbReference type="PROSITE" id="PS00498">
    <property type="entry name" value="TYROSINASE_2"/>
    <property type="match status" value="1"/>
</dbReference>
<dbReference type="SUPFAM" id="SSF48056">
    <property type="entry name" value="Di-copper centre-containing domain"/>
    <property type="match status" value="1"/>
</dbReference>
<evidence type="ECO:0000259" key="10">
    <source>
        <dbReference type="PROSITE" id="PS00497"/>
    </source>
</evidence>
<dbReference type="InterPro" id="IPR016213">
    <property type="entry name" value="Polyphenol_oxidase"/>
</dbReference>
<dbReference type="OrthoDB" id="6132182at2759"/>
<feature type="disulfide bond" evidence="8">
    <location>
        <begin position="25"/>
        <end position="41"/>
    </location>
</feature>
<evidence type="ECO:0000256" key="8">
    <source>
        <dbReference type="PIRSR" id="PIRSR000290-2"/>
    </source>
</evidence>
<feature type="binding site" evidence="7">
    <location>
        <position position="120"/>
    </location>
    <ligand>
        <name>Cu cation</name>
        <dbReference type="ChEBI" id="CHEBI:23378"/>
        <label>A</label>
    </ligand>
</feature>
<dbReference type="PRINTS" id="PR00092">
    <property type="entry name" value="TYROSINASE"/>
</dbReference>
<dbReference type="InterPro" id="IPR022740">
    <property type="entry name" value="Polyphenol_oxidase_C"/>
</dbReference>
<keyword evidence="4" id="KW-0560">Oxidoreductase</keyword>
<keyword evidence="13" id="KW-1185">Reference proteome</keyword>